<protein>
    <submittedName>
        <fullName evidence="2">Expressed protein</fullName>
    </submittedName>
</protein>
<feature type="compositionally biased region" description="Polar residues" evidence="1">
    <location>
        <begin position="366"/>
        <end position="379"/>
    </location>
</feature>
<feature type="region of interest" description="Disordered" evidence="1">
    <location>
        <begin position="366"/>
        <end position="416"/>
    </location>
</feature>
<gene>
    <name evidence="2" type="ORF">PPACK8108_LOCUS19309</name>
</gene>
<organism evidence="2 3">
    <name type="scientific">Phakopsora pachyrhizi</name>
    <name type="common">Asian soybean rust disease fungus</name>
    <dbReference type="NCBI Taxonomy" id="170000"/>
    <lineage>
        <taxon>Eukaryota</taxon>
        <taxon>Fungi</taxon>
        <taxon>Dikarya</taxon>
        <taxon>Basidiomycota</taxon>
        <taxon>Pucciniomycotina</taxon>
        <taxon>Pucciniomycetes</taxon>
        <taxon>Pucciniales</taxon>
        <taxon>Phakopsoraceae</taxon>
        <taxon>Phakopsora</taxon>
    </lineage>
</organism>
<evidence type="ECO:0000256" key="1">
    <source>
        <dbReference type="SAM" id="MobiDB-lite"/>
    </source>
</evidence>
<feature type="compositionally biased region" description="Basic and acidic residues" evidence="1">
    <location>
        <begin position="202"/>
        <end position="211"/>
    </location>
</feature>
<name>A0AAV0BBZ8_PHAPC</name>
<dbReference type="AlphaFoldDB" id="A0AAV0BBZ8"/>
<feature type="compositionally biased region" description="Basic and acidic residues" evidence="1">
    <location>
        <begin position="380"/>
        <end position="397"/>
    </location>
</feature>
<reference evidence="2" key="1">
    <citation type="submission" date="2022-06" db="EMBL/GenBank/DDBJ databases">
        <authorList>
            <consortium name="SYNGENTA / RWTH Aachen University"/>
        </authorList>
    </citation>
    <scope>NUCLEOTIDE SEQUENCE</scope>
</reference>
<feature type="compositionally biased region" description="Polar residues" evidence="1">
    <location>
        <begin position="166"/>
        <end position="180"/>
    </location>
</feature>
<feature type="compositionally biased region" description="Polar residues" evidence="1">
    <location>
        <begin position="187"/>
        <end position="199"/>
    </location>
</feature>
<feature type="compositionally biased region" description="Basic and acidic residues" evidence="1">
    <location>
        <begin position="406"/>
        <end position="416"/>
    </location>
</feature>
<dbReference type="Proteomes" id="UP001153365">
    <property type="component" value="Unassembled WGS sequence"/>
</dbReference>
<feature type="region of interest" description="Disordered" evidence="1">
    <location>
        <begin position="143"/>
        <end position="241"/>
    </location>
</feature>
<evidence type="ECO:0000313" key="2">
    <source>
        <dbReference type="EMBL" id="CAH7684873.1"/>
    </source>
</evidence>
<evidence type="ECO:0000313" key="3">
    <source>
        <dbReference type="Proteomes" id="UP001153365"/>
    </source>
</evidence>
<dbReference type="EMBL" id="CALTRL010005689">
    <property type="protein sequence ID" value="CAH7684873.1"/>
    <property type="molecule type" value="Genomic_DNA"/>
</dbReference>
<sequence>MDLHLAHGKSTWMNIIIPCLIIFTSASAFPHSNLFKRATLSQDIYYRNLDQPRLVKPVKDIPEPVYNAHAIDLNQAMPKTHISNTLKTQNSYKSKKVQFSQVNEDIKLLDPEANYARKGKAKVYEAESQMIDEGKRREYINKNANKPLVISSTHGKTPVTPAKKTFTPNQDKPSMMSSKLSIDKPETSNAQNKAPSSLPKQPHLEKLKSIDPIDNFDEFPTGPKHHNSPTHDNFYTPSIDPKGSGNLLDEYSNYVFSDTSSLPNSPVRDVKSPNEPTIMDHIWSYIFPENIDANQNLGDIKPINSPKISSANNKAHGSKSAADDFNTEHDEALARSLALEEGNPYSETRFHIVPEESIFKVESINPSPSEFQTSTQNSNKGEKIADNSKPLKSDEAHSTVAQTSDLKSKPDEFNPEHDRDLAMAIAREENGYNYKFNEVVNNALTKAFQKLKNAFNTMKKVNKKINDKTPGFSISFGH</sequence>
<keyword evidence="3" id="KW-1185">Reference proteome</keyword>
<proteinExistence type="predicted"/>
<comment type="caution">
    <text evidence="2">The sequence shown here is derived from an EMBL/GenBank/DDBJ whole genome shotgun (WGS) entry which is preliminary data.</text>
</comment>
<accession>A0AAV0BBZ8</accession>